<sequence length="154" mass="16946">MNAGTSRSNGLKLHIHERLLRHLLFLRLDLSSVGRDVLCLSLRGPRGHRNMIGRLMSGGGRDLVRRLPSSGAGAVVNGEDMVEEVPLLGLALRRGGGGGTGERGQSRGFPLGTAGSPPRSFGYCFGRRWLRRGRRLGVRRTWGDYDINDLKFIR</sequence>
<keyword evidence="2" id="KW-1185">Reference proteome</keyword>
<evidence type="ECO:0000313" key="2">
    <source>
        <dbReference type="Proteomes" id="UP000317650"/>
    </source>
</evidence>
<name>A0A4S8JJF6_MUSBA</name>
<evidence type="ECO:0000313" key="1">
    <source>
        <dbReference type="EMBL" id="THU62130.1"/>
    </source>
</evidence>
<comment type="caution">
    <text evidence="1">The sequence shown here is derived from an EMBL/GenBank/DDBJ whole genome shotgun (WGS) entry which is preliminary data.</text>
</comment>
<dbReference type="AlphaFoldDB" id="A0A4S8JJF6"/>
<reference evidence="1 2" key="1">
    <citation type="journal article" date="2019" name="Nat. Plants">
        <title>Genome sequencing of Musa balbisiana reveals subgenome evolution and function divergence in polyploid bananas.</title>
        <authorList>
            <person name="Yao X."/>
        </authorList>
    </citation>
    <scope>NUCLEOTIDE SEQUENCE [LARGE SCALE GENOMIC DNA]</scope>
    <source>
        <strain evidence="2">cv. DH-PKW</strain>
        <tissue evidence="1">Leaves</tissue>
    </source>
</reference>
<organism evidence="1 2">
    <name type="scientific">Musa balbisiana</name>
    <name type="common">Banana</name>
    <dbReference type="NCBI Taxonomy" id="52838"/>
    <lineage>
        <taxon>Eukaryota</taxon>
        <taxon>Viridiplantae</taxon>
        <taxon>Streptophyta</taxon>
        <taxon>Embryophyta</taxon>
        <taxon>Tracheophyta</taxon>
        <taxon>Spermatophyta</taxon>
        <taxon>Magnoliopsida</taxon>
        <taxon>Liliopsida</taxon>
        <taxon>Zingiberales</taxon>
        <taxon>Musaceae</taxon>
        <taxon>Musa</taxon>
    </lineage>
</organism>
<dbReference type="Proteomes" id="UP000317650">
    <property type="component" value="Chromosome 1"/>
</dbReference>
<accession>A0A4S8JJF6</accession>
<dbReference type="EMBL" id="PYDT01000004">
    <property type="protein sequence ID" value="THU62130.1"/>
    <property type="molecule type" value="Genomic_DNA"/>
</dbReference>
<gene>
    <name evidence="1" type="ORF">C4D60_Mb01t01900</name>
</gene>
<proteinExistence type="predicted"/>
<protein>
    <submittedName>
        <fullName evidence="1">Uncharacterized protein</fullName>
    </submittedName>
</protein>